<accession>A0A2N3UAT9</accession>
<evidence type="ECO:0000256" key="1">
    <source>
        <dbReference type="SAM" id="Phobius"/>
    </source>
</evidence>
<dbReference type="Proteomes" id="UP000233782">
    <property type="component" value="Unassembled WGS sequence"/>
</dbReference>
<name>A0A2N3UAT9_9BACT</name>
<keyword evidence="1" id="KW-0472">Membrane</keyword>
<proteinExistence type="predicted"/>
<keyword evidence="3" id="KW-1185">Reference proteome</keyword>
<evidence type="ECO:0000313" key="3">
    <source>
        <dbReference type="Proteomes" id="UP000233782"/>
    </source>
</evidence>
<dbReference type="RefSeq" id="WP_101443841.1">
    <property type="nucleotide sequence ID" value="NZ_PJMU01000002.1"/>
</dbReference>
<keyword evidence="1" id="KW-1133">Transmembrane helix</keyword>
<dbReference type="AlphaFoldDB" id="A0A2N3UAT9"/>
<feature type="transmembrane region" description="Helical" evidence="1">
    <location>
        <begin position="10"/>
        <end position="28"/>
    </location>
</feature>
<dbReference type="OrthoDB" id="894361at2"/>
<dbReference type="EMBL" id="PJMU01000002">
    <property type="protein sequence ID" value="PKV66455.1"/>
    <property type="molecule type" value="Genomic_DNA"/>
</dbReference>
<protein>
    <submittedName>
        <fullName evidence="2">Uncharacterized protein</fullName>
    </submittedName>
</protein>
<comment type="caution">
    <text evidence="2">The sequence shown here is derived from an EMBL/GenBank/DDBJ whole genome shotgun (WGS) entry which is preliminary data.</text>
</comment>
<gene>
    <name evidence="2" type="ORF">BD749_1583</name>
</gene>
<sequence>MKIQNPSVNLYAYLLVLTLTLSYALYLIEVSDILLLYEIFISIPIAITLIWSIGLVVLIVIKIKETGQQPSWLPVLLSVTVLLAYSLHFGSRNGLFDGEKVLDGAFLDDRSRMDLTLYSNGKYTIYSNWLFGEERLEGQYELKGDTILFKNYPVVGTDFIAQKIIINKEEGRIYFRKLSDGTYDKDFYFSRIGF</sequence>
<organism evidence="2 3">
    <name type="scientific">Pontibacter ramchanderi</name>
    <dbReference type="NCBI Taxonomy" id="1179743"/>
    <lineage>
        <taxon>Bacteria</taxon>
        <taxon>Pseudomonadati</taxon>
        <taxon>Bacteroidota</taxon>
        <taxon>Cytophagia</taxon>
        <taxon>Cytophagales</taxon>
        <taxon>Hymenobacteraceae</taxon>
        <taxon>Pontibacter</taxon>
    </lineage>
</organism>
<feature type="transmembrane region" description="Helical" evidence="1">
    <location>
        <begin position="34"/>
        <end position="60"/>
    </location>
</feature>
<evidence type="ECO:0000313" key="2">
    <source>
        <dbReference type="EMBL" id="PKV66455.1"/>
    </source>
</evidence>
<keyword evidence="1" id="KW-0812">Transmembrane</keyword>
<reference evidence="2 3" key="1">
    <citation type="submission" date="2017-12" db="EMBL/GenBank/DDBJ databases">
        <title>Genomic Encyclopedia of Type Strains, Phase III (KMG-III): the genomes of soil and plant-associated and newly described type strains.</title>
        <authorList>
            <person name="Whitman W."/>
        </authorList>
    </citation>
    <scope>NUCLEOTIDE SEQUENCE [LARGE SCALE GENOMIC DNA]</scope>
    <source>
        <strain evidence="2 3">LP43</strain>
    </source>
</reference>
<feature type="transmembrane region" description="Helical" evidence="1">
    <location>
        <begin position="72"/>
        <end position="90"/>
    </location>
</feature>